<evidence type="ECO:0000313" key="2">
    <source>
        <dbReference type="Proteomes" id="UP001056120"/>
    </source>
</evidence>
<accession>A0ACB9EQ80</accession>
<evidence type="ECO:0000313" key="1">
    <source>
        <dbReference type="EMBL" id="KAI3760900.1"/>
    </source>
</evidence>
<gene>
    <name evidence="1" type="ORF">L1987_51302</name>
</gene>
<dbReference type="EMBL" id="CM042034">
    <property type="protein sequence ID" value="KAI3760900.1"/>
    <property type="molecule type" value="Genomic_DNA"/>
</dbReference>
<sequence length="116" mass="13494">MELSMVSVSETQSLSSDNKVVFLLSHIPIICNLHVVLNFNADSYQPNAAERGNSGEETLPGRRLKENKRERRTVRQMHHLYEKLRFNWREIKPVVKASSKQRPAKNHNRIEETRAT</sequence>
<name>A0ACB9EQ80_9ASTR</name>
<proteinExistence type="predicted"/>
<keyword evidence="2" id="KW-1185">Reference proteome</keyword>
<reference evidence="2" key="1">
    <citation type="journal article" date="2022" name="Mol. Ecol. Resour.">
        <title>The genomes of chicory, endive, great burdock and yacon provide insights into Asteraceae palaeo-polyploidization history and plant inulin production.</title>
        <authorList>
            <person name="Fan W."/>
            <person name="Wang S."/>
            <person name="Wang H."/>
            <person name="Wang A."/>
            <person name="Jiang F."/>
            <person name="Liu H."/>
            <person name="Zhao H."/>
            <person name="Xu D."/>
            <person name="Zhang Y."/>
        </authorList>
    </citation>
    <scope>NUCLEOTIDE SEQUENCE [LARGE SCALE GENOMIC DNA]</scope>
    <source>
        <strain evidence="2">cv. Yunnan</strain>
    </source>
</reference>
<dbReference type="Proteomes" id="UP001056120">
    <property type="component" value="Linkage Group LG17"/>
</dbReference>
<protein>
    <submittedName>
        <fullName evidence="1">Uncharacterized protein</fullName>
    </submittedName>
</protein>
<reference evidence="1 2" key="2">
    <citation type="journal article" date="2022" name="Mol. Ecol. Resour.">
        <title>The genomes of chicory, endive, great burdock and yacon provide insights into Asteraceae paleo-polyploidization history and plant inulin production.</title>
        <authorList>
            <person name="Fan W."/>
            <person name="Wang S."/>
            <person name="Wang H."/>
            <person name="Wang A."/>
            <person name="Jiang F."/>
            <person name="Liu H."/>
            <person name="Zhao H."/>
            <person name="Xu D."/>
            <person name="Zhang Y."/>
        </authorList>
    </citation>
    <scope>NUCLEOTIDE SEQUENCE [LARGE SCALE GENOMIC DNA]</scope>
    <source>
        <strain evidence="2">cv. Yunnan</strain>
        <tissue evidence="1">Leaves</tissue>
    </source>
</reference>
<organism evidence="1 2">
    <name type="scientific">Smallanthus sonchifolius</name>
    <dbReference type="NCBI Taxonomy" id="185202"/>
    <lineage>
        <taxon>Eukaryota</taxon>
        <taxon>Viridiplantae</taxon>
        <taxon>Streptophyta</taxon>
        <taxon>Embryophyta</taxon>
        <taxon>Tracheophyta</taxon>
        <taxon>Spermatophyta</taxon>
        <taxon>Magnoliopsida</taxon>
        <taxon>eudicotyledons</taxon>
        <taxon>Gunneridae</taxon>
        <taxon>Pentapetalae</taxon>
        <taxon>asterids</taxon>
        <taxon>campanulids</taxon>
        <taxon>Asterales</taxon>
        <taxon>Asteraceae</taxon>
        <taxon>Asteroideae</taxon>
        <taxon>Heliantheae alliance</taxon>
        <taxon>Millerieae</taxon>
        <taxon>Smallanthus</taxon>
    </lineage>
</organism>
<comment type="caution">
    <text evidence="1">The sequence shown here is derived from an EMBL/GenBank/DDBJ whole genome shotgun (WGS) entry which is preliminary data.</text>
</comment>